<evidence type="ECO:0000256" key="9">
    <source>
        <dbReference type="RuleBase" id="RU363036"/>
    </source>
</evidence>
<dbReference type="FunFam" id="1.10.240.10:FF:000002">
    <property type="entry name" value="Tryptophan--tRNA ligase"/>
    <property type="match status" value="1"/>
</dbReference>
<evidence type="ECO:0000256" key="2">
    <source>
        <dbReference type="ARBA" id="ARBA00022598"/>
    </source>
</evidence>
<reference evidence="10" key="1">
    <citation type="submission" date="2020-07" db="EMBL/GenBank/DDBJ databases">
        <title>Koleobacter methoxysyntrophicus gen. nov., sp. nov., a novel anaerobic bacterium isolated from deep subsurface oil field and proposal of Koleobacterales ord. nov. in the phylum Firmicutes.</title>
        <authorList>
            <person name="Sakamoto S."/>
            <person name="Tamaki H."/>
        </authorList>
    </citation>
    <scope>NUCLEOTIDE SEQUENCE</scope>
    <source>
        <strain evidence="10">NRmbB1</strain>
    </source>
</reference>
<dbReference type="NCBIfam" id="TIGR00233">
    <property type="entry name" value="trpS"/>
    <property type="match status" value="1"/>
</dbReference>
<dbReference type="GO" id="GO:0005829">
    <property type="term" value="C:cytosol"/>
    <property type="evidence" value="ECO:0007669"/>
    <property type="project" value="TreeGrafter"/>
</dbReference>
<name>A0A8A0RKF8_9FIRM</name>
<keyword evidence="8" id="KW-0963">Cytoplasm</keyword>
<keyword evidence="5 8" id="KW-0648">Protein biosynthesis</keyword>
<proteinExistence type="inferred from homology"/>
<gene>
    <name evidence="8 10" type="primary">trpS</name>
    <name evidence="10" type="ORF">H0A61_00514</name>
</gene>
<evidence type="ECO:0000256" key="7">
    <source>
        <dbReference type="ARBA" id="ARBA00049929"/>
    </source>
</evidence>
<dbReference type="KEGG" id="kme:H0A61_00514"/>
<feature type="binding site" evidence="8">
    <location>
        <position position="134"/>
    </location>
    <ligand>
        <name>L-tryptophan</name>
        <dbReference type="ChEBI" id="CHEBI:57912"/>
    </ligand>
</feature>
<evidence type="ECO:0000256" key="6">
    <source>
        <dbReference type="ARBA" id="ARBA00023146"/>
    </source>
</evidence>
<keyword evidence="4 8" id="KW-0067">ATP-binding</keyword>
<feature type="binding site" evidence="8">
    <location>
        <position position="185"/>
    </location>
    <ligand>
        <name>ATP</name>
        <dbReference type="ChEBI" id="CHEBI:30616"/>
    </ligand>
</feature>
<evidence type="ECO:0000313" key="10">
    <source>
        <dbReference type="EMBL" id="QSQ08194.1"/>
    </source>
</evidence>
<dbReference type="Gene3D" id="3.40.50.620">
    <property type="entry name" value="HUPs"/>
    <property type="match status" value="1"/>
</dbReference>
<accession>A0A8A0RKF8</accession>
<dbReference type="EC" id="6.1.1.2" evidence="8"/>
<dbReference type="PANTHER" id="PTHR43766:SF1">
    <property type="entry name" value="TRYPTOPHAN--TRNA LIGASE, MITOCHONDRIAL"/>
    <property type="match status" value="1"/>
</dbReference>
<dbReference type="GO" id="GO:0006436">
    <property type="term" value="P:tryptophanyl-tRNA aminoacylation"/>
    <property type="evidence" value="ECO:0007669"/>
    <property type="project" value="UniProtKB-UniRule"/>
</dbReference>
<dbReference type="InterPro" id="IPR002305">
    <property type="entry name" value="aa-tRNA-synth_Ic"/>
</dbReference>
<dbReference type="Proteomes" id="UP000662904">
    <property type="component" value="Chromosome"/>
</dbReference>
<comment type="catalytic activity">
    <reaction evidence="7 8">
        <text>tRNA(Trp) + L-tryptophan + ATP = L-tryptophyl-tRNA(Trp) + AMP + diphosphate + H(+)</text>
        <dbReference type="Rhea" id="RHEA:24080"/>
        <dbReference type="Rhea" id="RHEA-COMP:9671"/>
        <dbReference type="Rhea" id="RHEA-COMP:9705"/>
        <dbReference type="ChEBI" id="CHEBI:15378"/>
        <dbReference type="ChEBI" id="CHEBI:30616"/>
        <dbReference type="ChEBI" id="CHEBI:33019"/>
        <dbReference type="ChEBI" id="CHEBI:57912"/>
        <dbReference type="ChEBI" id="CHEBI:78442"/>
        <dbReference type="ChEBI" id="CHEBI:78535"/>
        <dbReference type="ChEBI" id="CHEBI:456215"/>
        <dbReference type="EC" id="6.1.1.2"/>
    </reaction>
</comment>
<dbReference type="InterPro" id="IPR050203">
    <property type="entry name" value="Trp-tRNA_synthetase"/>
</dbReference>
<dbReference type="PANTHER" id="PTHR43766">
    <property type="entry name" value="TRYPTOPHAN--TRNA LIGASE, MITOCHONDRIAL"/>
    <property type="match status" value="1"/>
</dbReference>
<dbReference type="EMBL" id="CP059066">
    <property type="protein sequence ID" value="QSQ08194.1"/>
    <property type="molecule type" value="Genomic_DNA"/>
</dbReference>
<keyword evidence="11" id="KW-1185">Reference proteome</keyword>
<feature type="short sequence motif" description="'KMSKS' region" evidence="8">
    <location>
        <begin position="194"/>
        <end position="198"/>
    </location>
</feature>
<feature type="binding site" evidence="8">
    <location>
        <begin position="194"/>
        <end position="198"/>
    </location>
    <ligand>
        <name>ATP</name>
        <dbReference type="ChEBI" id="CHEBI:30616"/>
    </ligand>
</feature>
<dbReference type="SUPFAM" id="SSF52374">
    <property type="entry name" value="Nucleotidylyl transferase"/>
    <property type="match status" value="1"/>
</dbReference>
<dbReference type="Gene3D" id="1.10.240.10">
    <property type="entry name" value="Tyrosyl-Transfer RNA Synthetase"/>
    <property type="match status" value="1"/>
</dbReference>
<feature type="short sequence motif" description="'HIGH' region" evidence="8">
    <location>
        <begin position="12"/>
        <end position="20"/>
    </location>
</feature>
<keyword evidence="6 8" id="KW-0030">Aminoacyl-tRNA synthetase</keyword>
<dbReference type="GO" id="GO:0004830">
    <property type="term" value="F:tryptophan-tRNA ligase activity"/>
    <property type="evidence" value="ECO:0007669"/>
    <property type="project" value="UniProtKB-UniRule"/>
</dbReference>
<dbReference type="AlphaFoldDB" id="A0A8A0RKF8"/>
<dbReference type="PROSITE" id="PS00178">
    <property type="entry name" value="AA_TRNA_LIGASE_I"/>
    <property type="match status" value="1"/>
</dbReference>
<dbReference type="InterPro" id="IPR014729">
    <property type="entry name" value="Rossmann-like_a/b/a_fold"/>
</dbReference>
<evidence type="ECO:0000256" key="1">
    <source>
        <dbReference type="ARBA" id="ARBA00005594"/>
    </source>
</evidence>
<comment type="similarity">
    <text evidence="1 8 9">Belongs to the class-I aminoacyl-tRNA synthetase family.</text>
</comment>
<feature type="binding site" evidence="8">
    <location>
        <begin position="19"/>
        <end position="20"/>
    </location>
    <ligand>
        <name>ATP</name>
        <dbReference type="ChEBI" id="CHEBI:30616"/>
    </ligand>
</feature>
<evidence type="ECO:0000256" key="3">
    <source>
        <dbReference type="ARBA" id="ARBA00022741"/>
    </source>
</evidence>
<keyword evidence="2 8" id="KW-0436">Ligase</keyword>
<dbReference type="InterPro" id="IPR024109">
    <property type="entry name" value="Trp-tRNA-ligase_bac-type"/>
</dbReference>
<keyword evidence="3 8" id="KW-0547">Nucleotide-binding</keyword>
<dbReference type="PRINTS" id="PR01039">
    <property type="entry name" value="TRNASYNTHTRP"/>
</dbReference>
<protein>
    <recommendedName>
        <fullName evidence="8">Tryptophan--tRNA ligase</fullName>
        <ecNumber evidence="8">6.1.1.2</ecNumber>
    </recommendedName>
    <alternativeName>
        <fullName evidence="8">Tryptophanyl-tRNA synthetase</fullName>
        <shortName evidence="8">TrpRS</shortName>
    </alternativeName>
</protein>
<comment type="subunit">
    <text evidence="8">Homodimer.</text>
</comment>
<comment type="subcellular location">
    <subcellularLocation>
        <location evidence="8">Cytoplasm</location>
    </subcellularLocation>
</comment>
<evidence type="ECO:0000256" key="5">
    <source>
        <dbReference type="ARBA" id="ARBA00022917"/>
    </source>
</evidence>
<organism evidence="10 11">
    <name type="scientific">Koleobacter methoxysyntrophicus</name>
    <dbReference type="NCBI Taxonomy" id="2751313"/>
    <lineage>
        <taxon>Bacteria</taxon>
        <taxon>Bacillati</taxon>
        <taxon>Bacillota</taxon>
        <taxon>Clostridia</taxon>
        <taxon>Koleobacterales</taxon>
        <taxon>Koleobacteraceae</taxon>
        <taxon>Koleobacter</taxon>
    </lineage>
</organism>
<dbReference type="HAMAP" id="MF_00140_B">
    <property type="entry name" value="Trp_tRNA_synth_B"/>
    <property type="match status" value="1"/>
</dbReference>
<dbReference type="InterPro" id="IPR001412">
    <property type="entry name" value="aa-tRNA-synth_I_CS"/>
</dbReference>
<feature type="binding site" evidence="8">
    <location>
        <begin position="146"/>
        <end position="148"/>
    </location>
    <ligand>
        <name>ATP</name>
        <dbReference type="ChEBI" id="CHEBI:30616"/>
    </ligand>
</feature>
<dbReference type="InterPro" id="IPR002306">
    <property type="entry name" value="Trp-tRNA-ligase"/>
</dbReference>
<dbReference type="GO" id="GO:0005524">
    <property type="term" value="F:ATP binding"/>
    <property type="evidence" value="ECO:0007669"/>
    <property type="project" value="UniProtKB-UniRule"/>
</dbReference>
<evidence type="ECO:0000256" key="4">
    <source>
        <dbReference type="ARBA" id="ARBA00022840"/>
    </source>
</evidence>
<feature type="binding site" evidence="8">
    <location>
        <begin position="11"/>
        <end position="13"/>
    </location>
    <ligand>
        <name>ATP</name>
        <dbReference type="ChEBI" id="CHEBI:30616"/>
    </ligand>
</feature>
<comment type="function">
    <text evidence="8">Catalyzes the attachment of tryptophan to tRNA(Trp).</text>
</comment>
<sequence>MKMKRVFSGIQPTGILTLGNYLGAMKQWVALQETHDCFYCVVNLHAMTVMPDAEELRENTLSVAAMLVAAGLDPDKVTLFVQSDVAEHAELGWLLQCMATFGELSRMTQFKEKSREKEVITGGLFSYPALMAADILLYNTHLVPVGEDQRQHLELTRDIAQRFNNRYGGLFTLPEPFIPEVGGRIMSLDDPEKKMSKSNPNPNSYIGLLDPPDTIRQKIMRAVTDSGREIYYDPENKGAVSNLLTIYSLCSGKTIEALEKDYEGRGYGEFKKDLAEVVVECLKPIQARYNELKESGNINEILKKGAGKARAVAAPMMDKVRELMGLKV</sequence>
<dbReference type="Pfam" id="PF00579">
    <property type="entry name" value="tRNA-synt_1b"/>
    <property type="match status" value="1"/>
</dbReference>
<dbReference type="CDD" id="cd00806">
    <property type="entry name" value="TrpRS_core"/>
    <property type="match status" value="1"/>
</dbReference>
<evidence type="ECO:0000256" key="8">
    <source>
        <dbReference type="HAMAP-Rule" id="MF_00140"/>
    </source>
</evidence>
<evidence type="ECO:0000313" key="11">
    <source>
        <dbReference type="Proteomes" id="UP000662904"/>
    </source>
</evidence>